<evidence type="ECO:0000313" key="3">
    <source>
        <dbReference type="Proteomes" id="UP000235145"/>
    </source>
</evidence>
<dbReference type="Proteomes" id="UP000235145">
    <property type="component" value="Unassembled WGS sequence"/>
</dbReference>
<organism evidence="2 3">
    <name type="scientific">Lactuca sativa</name>
    <name type="common">Garden lettuce</name>
    <dbReference type="NCBI Taxonomy" id="4236"/>
    <lineage>
        <taxon>Eukaryota</taxon>
        <taxon>Viridiplantae</taxon>
        <taxon>Streptophyta</taxon>
        <taxon>Embryophyta</taxon>
        <taxon>Tracheophyta</taxon>
        <taxon>Spermatophyta</taxon>
        <taxon>Magnoliopsida</taxon>
        <taxon>eudicotyledons</taxon>
        <taxon>Gunneridae</taxon>
        <taxon>Pentapetalae</taxon>
        <taxon>asterids</taxon>
        <taxon>campanulids</taxon>
        <taxon>Asterales</taxon>
        <taxon>Asteraceae</taxon>
        <taxon>Cichorioideae</taxon>
        <taxon>Cichorieae</taxon>
        <taxon>Lactucinae</taxon>
        <taxon>Lactuca</taxon>
    </lineage>
</organism>
<dbReference type="InterPro" id="IPR043502">
    <property type="entry name" value="DNA/RNA_pol_sf"/>
</dbReference>
<dbReference type="EMBL" id="NBSK02000004">
    <property type="protein sequence ID" value="KAJ0211747.1"/>
    <property type="molecule type" value="Genomic_DNA"/>
</dbReference>
<name>A0A9R1VQE0_LACSA</name>
<dbReference type="AlphaFoldDB" id="A0A9R1VQE0"/>
<sequence length="288" mass="33012">MHLFKDQIHFLGHDINKNTIRPITRSLEFSSKFSDEIKVKKQLQRFLGCLNYIHDFFKDLGIIFKHIKQKIPTLLCLNLPHPNAKIIVETDASDIRFGGEMSSSSSSSKIDNKKPISQKRVPFPSRPNRFPPLESKLVTYNISSINTVSPFIKSPSLSPLGTQKTILSTKTPCIINPNIERIQILEDSHISKLNQGFHILTGHLFGHGQTFYSDPYKTREYYQTIFQQSSSICFTHRSNSSERTIDSSKAQILKVISPQDWSLNPHSEKILVGYPAYPNYSYYDYQEA</sequence>
<protein>
    <recommendedName>
        <fullName evidence="4">Reverse transcriptase/retrotransposon-derived protein RNase H-like domain-containing protein</fullName>
    </recommendedName>
</protein>
<evidence type="ECO:0000256" key="1">
    <source>
        <dbReference type="SAM" id="MobiDB-lite"/>
    </source>
</evidence>
<accession>A0A9R1VQE0</accession>
<dbReference type="PANTHER" id="PTHR48434:SF1">
    <property type="entry name" value="(RAPE) HYPOTHETICAL PROTEIN"/>
    <property type="match status" value="1"/>
</dbReference>
<keyword evidence="3" id="KW-1185">Reference proteome</keyword>
<evidence type="ECO:0008006" key="4">
    <source>
        <dbReference type="Google" id="ProtNLM"/>
    </source>
</evidence>
<gene>
    <name evidence="2" type="ORF">LSAT_V11C400171540</name>
</gene>
<dbReference type="PANTHER" id="PTHR48434">
    <property type="entry name" value="(RAPE) HYPOTHETICAL PROTEIN"/>
    <property type="match status" value="1"/>
</dbReference>
<evidence type="ECO:0000313" key="2">
    <source>
        <dbReference type="EMBL" id="KAJ0211747.1"/>
    </source>
</evidence>
<proteinExistence type="predicted"/>
<comment type="caution">
    <text evidence="2">The sequence shown here is derived from an EMBL/GenBank/DDBJ whole genome shotgun (WGS) entry which is preliminary data.</text>
</comment>
<dbReference type="SUPFAM" id="SSF56672">
    <property type="entry name" value="DNA/RNA polymerases"/>
    <property type="match status" value="1"/>
</dbReference>
<reference evidence="2 3" key="1">
    <citation type="journal article" date="2017" name="Nat. Commun.">
        <title>Genome assembly with in vitro proximity ligation data and whole-genome triplication in lettuce.</title>
        <authorList>
            <person name="Reyes-Chin-Wo S."/>
            <person name="Wang Z."/>
            <person name="Yang X."/>
            <person name="Kozik A."/>
            <person name="Arikit S."/>
            <person name="Song C."/>
            <person name="Xia L."/>
            <person name="Froenicke L."/>
            <person name="Lavelle D.O."/>
            <person name="Truco M.J."/>
            <person name="Xia R."/>
            <person name="Zhu S."/>
            <person name="Xu C."/>
            <person name="Xu H."/>
            <person name="Xu X."/>
            <person name="Cox K."/>
            <person name="Korf I."/>
            <person name="Meyers B.C."/>
            <person name="Michelmore R.W."/>
        </authorList>
    </citation>
    <scope>NUCLEOTIDE SEQUENCE [LARGE SCALE GENOMIC DNA]</scope>
    <source>
        <strain evidence="3">cv. Salinas</strain>
        <tissue evidence="2">Seedlings</tissue>
    </source>
</reference>
<feature type="region of interest" description="Disordered" evidence="1">
    <location>
        <begin position="99"/>
        <end position="125"/>
    </location>
</feature>